<comment type="caution">
    <text evidence="2">The sequence shown here is derived from an EMBL/GenBank/DDBJ whole genome shotgun (WGS) entry which is preliminary data.</text>
</comment>
<proteinExistence type="predicted"/>
<feature type="chain" id="PRO_5040839815" description="Auto-transporter adhesin head GIN domain-containing protein" evidence="1">
    <location>
        <begin position="19"/>
        <end position="169"/>
    </location>
</feature>
<dbReference type="AlphaFoldDB" id="A0A9X2ZP30"/>
<sequence length="169" mass="19258">MKVLFILFSLFMFTGIHSQTNEPAFFLDGNFVHKNALANFDVNEIKDINVIKDTITIETVNYTGRIMITSKNPKDVNLMSLNDIKNKFTKSKSKKFLFILNGVVILKDVGTYKIDEKYIFKADVINSDSIENLKDTDLDIISILTKNKENTEPKMLIRGSNISDSLKPE</sequence>
<dbReference type="Proteomes" id="UP001151133">
    <property type="component" value="Unassembled WGS sequence"/>
</dbReference>
<evidence type="ECO:0000313" key="2">
    <source>
        <dbReference type="EMBL" id="MCV9933000.1"/>
    </source>
</evidence>
<organism evidence="2 3">
    <name type="scientific">Flavobacterium frigoritolerans</name>
    <dbReference type="NCBI Taxonomy" id="2987686"/>
    <lineage>
        <taxon>Bacteria</taxon>
        <taxon>Pseudomonadati</taxon>
        <taxon>Bacteroidota</taxon>
        <taxon>Flavobacteriia</taxon>
        <taxon>Flavobacteriales</taxon>
        <taxon>Flavobacteriaceae</taxon>
        <taxon>Flavobacterium</taxon>
    </lineage>
</organism>
<feature type="signal peptide" evidence="1">
    <location>
        <begin position="1"/>
        <end position="18"/>
    </location>
</feature>
<protein>
    <recommendedName>
        <fullName evidence="4">Auto-transporter adhesin head GIN domain-containing protein</fullName>
    </recommendedName>
</protein>
<keyword evidence="1" id="KW-0732">Signal</keyword>
<gene>
    <name evidence="2" type="ORF">OIU80_11975</name>
</gene>
<name>A0A9X2ZP30_9FLAO</name>
<dbReference type="RefSeq" id="WP_264287237.1">
    <property type="nucleotide sequence ID" value="NZ_JAOZEV010000008.1"/>
</dbReference>
<evidence type="ECO:0000313" key="3">
    <source>
        <dbReference type="Proteomes" id="UP001151133"/>
    </source>
</evidence>
<evidence type="ECO:0008006" key="4">
    <source>
        <dbReference type="Google" id="ProtNLM"/>
    </source>
</evidence>
<evidence type="ECO:0000256" key="1">
    <source>
        <dbReference type="SAM" id="SignalP"/>
    </source>
</evidence>
<reference evidence="2" key="1">
    <citation type="submission" date="2022-10" db="EMBL/GenBank/DDBJ databases">
        <title>Two novel species of Flavobacterium.</title>
        <authorList>
            <person name="Liu Q."/>
            <person name="Xin Y.-H."/>
        </authorList>
    </citation>
    <scope>NUCLEOTIDE SEQUENCE</scope>
    <source>
        <strain evidence="2">LS1R47</strain>
    </source>
</reference>
<keyword evidence="3" id="KW-1185">Reference proteome</keyword>
<dbReference type="EMBL" id="JAOZEV010000008">
    <property type="protein sequence ID" value="MCV9933000.1"/>
    <property type="molecule type" value="Genomic_DNA"/>
</dbReference>
<accession>A0A9X2ZP30</accession>